<organism evidence="1">
    <name type="scientific">Eutreptiella gymnastica</name>
    <dbReference type="NCBI Taxonomy" id="73025"/>
    <lineage>
        <taxon>Eukaryota</taxon>
        <taxon>Discoba</taxon>
        <taxon>Euglenozoa</taxon>
        <taxon>Euglenida</taxon>
        <taxon>Spirocuta</taxon>
        <taxon>Euglenophyceae</taxon>
        <taxon>Eutreptiales</taxon>
        <taxon>Eutreptiaceae</taxon>
        <taxon>Eutreptiella</taxon>
    </lineage>
</organism>
<dbReference type="EMBL" id="HBJA01098298">
    <property type="protein sequence ID" value="CAE0822766.1"/>
    <property type="molecule type" value="Transcribed_RNA"/>
</dbReference>
<reference evidence="1" key="1">
    <citation type="submission" date="2021-01" db="EMBL/GenBank/DDBJ databases">
        <authorList>
            <person name="Corre E."/>
            <person name="Pelletier E."/>
            <person name="Niang G."/>
            <person name="Scheremetjew M."/>
            <person name="Finn R."/>
            <person name="Kale V."/>
            <person name="Holt S."/>
            <person name="Cochrane G."/>
            <person name="Meng A."/>
            <person name="Brown T."/>
            <person name="Cohen L."/>
        </authorList>
    </citation>
    <scope>NUCLEOTIDE SEQUENCE</scope>
    <source>
        <strain evidence="1">CCMP1594</strain>
    </source>
</reference>
<evidence type="ECO:0000313" key="1">
    <source>
        <dbReference type="EMBL" id="CAE0822766.1"/>
    </source>
</evidence>
<gene>
    <name evidence="1" type="ORF">EGYM00163_LOCUS33967</name>
</gene>
<accession>A0A7S4LDR4</accession>
<dbReference type="AlphaFoldDB" id="A0A7S4LDR4"/>
<protein>
    <submittedName>
        <fullName evidence="1">Uncharacterized protein</fullName>
    </submittedName>
</protein>
<name>A0A7S4LDR4_9EUGL</name>
<sequence>MALCVTTSQMITSSLTSFLPHHIPVLRLKPHTASGPFGAANAAAQKQSQFCAAVSKEGRIEDGRHTAQRHRPFPKGTRLGGIVGPDEPLVGASMLQPVCAECLPGVPCYAALVAMLMTAQVLCMTAGPIWTMCEVFLLMPSITPSFSPTFKAVHFGDAALPPHPQ</sequence>
<proteinExistence type="predicted"/>